<reference evidence="1" key="1">
    <citation type="journal article" date="2020" name="Stud. Mycol.">
        <title>101 Dothideomycetes genomes: a test case for predicting lifestyles and emergence of pathogens.</title>
        <authorList>
            <person name="Haridas S."/>
            <person name="Albert R."/>
            <person name="Binder M."/>
            <person name="Bloem J."/>
            <person name="Labutti K."/>
            <person name="Salamov A."/>
            <person name="Andreopoulos B."/>
            <person name="Baker S."/>
            <person name="Barry K."/>
            <person name="Bills G."/>
            <person name="Bluhm B."/>
            <person name="Cannon C."/>
            <person name="Castanera R."/>
            <person name="Culley D."/>
            <person name="Daum C."/>
            <person name="Ezra D."/>
            <person name="Gonzalez J."/>
            <person name="Henrissat B."/>
            <person name="Kuo A."/>
            <person name="Liang C."/>
            <person name="Lipzen A."/>
            <person name="Lutzoni F."/>
            <person name="Magnuson J."/>
            <person name="Mondo S."/>
            <person name="Nolan M."/>
            <person name="Ohm R."/>
            <person name="Pangilinan J."/>
            <person name="Park H.-J."/>
            <person name="Ramirez L."/>
            <person name="Alfaro M."/>
            <person name="Sun H."/>
            <person name="Tritt A."/>
            <person name="Yoshinaga Y."/>
            <person name="Zwiers L.-H."/>
            <person name="Turgeon B."/>
            <person name="Goodwin S."/>
            <person name="Spatafora J."/>
            <person name="Crous P."/>
            <person name="Grigoriev I."/>
        </authorList>
    </citation>
    <scope>NUCLEOTIDE SEQUENCE</scope>
    <source>
        <strain evidence="1">CBS 125425</strain>
    </source>
</reference>
<evidence type="ECO:0000313" key="1">
    <source>
        <dbReference type="EMBL" id="KAF2736272.1"/>
    </source>
</evidence>
<comment type="caution">
    <text evidence="1">The sequence shown here is derived from an EMBL/GenBank/DDBJ whole genome shotgun (WGS) entry which is preliminary data.</text>
</comment>
<dbReference type="PANTHER" id="PTHR10622:SF10">
    <property type="entry name" value="HET DOMAIN-CONTAINING PROTEIN"/>
    <property type="match status" value="1"/>
</dbReference>
<evidence type="ECO:0008006" key="3">
    <source>
        <dbReference type="Google" id="ProtNLM"/>
    </source>
</evidence>
<accession>A0A9P4V1E6</accession>
<dbReference type="PANTHER" id="PTHR10622">
    <property type="entry name" value="HET DOMAIN-CONTAINING PROTEIN"/>
    <property type="match status" value="1"/>
</dbReference>
<dbReference type="AlphaFoldDB" id="A0A9P4V1E6"/>
<dbReference type="EMBL" id="ML996127">
    <property type="protein sequence ID" value="KAF2736272.1"/>
    <property type="molecule type" value="Genomic_DNA"/>
</dbReference>
<keyword evidence="2" id="KW-1185">Reference proteome</keyword>
<dbReference type="Proteomes" id="UP000799444">
    <property type="component" value="Unassembled WGS sequence"/>
</dbReference>
<dbReference type="OrthoDB" id="674604at2759"/>
<organism evidence="1 2">
    <name type="scientific">Polyplosphaeria fusca</name>
    <dbReference type="NCBI Taxonomy" id="682080"/>
    <lineage>
        <taxon>Eukaryota</taxon>
        <taxon>Fungi</taxon>
        <taxon>Dikarya</taxon>
        <taxon>Ascomycota</taxon>
        <taxon>Pezizomycotina</taxon>
        <taxon>Dothideomycetes</taxon>
        <taxon>Pleosporomycetidae</taxon>
        <taxon>Pleosporales</taxon>
        <taxon>Tetraplosphaeriaceae</taxon>
        <taxon>Polyplosphaeria</taxon>
    </lineage>
</organism>
<protein>
    <recommendedName>
        <fullName evidence="3">Heterokaryon incompatibility domain-containing protein</fullName>
    </recommendedName>
</protein>
<gene>
    <name evidence="1" type="ORF">EJ04DRAFT_542625</name>
</gene>
<evidence type="ECO:0000313" key="2">
    <source>
        <dbReference type="Proteomes" id="UP000799444"/>
    </source>
</evidence>
<sequence>MRFLQLQNDGTFSLVTRTGSDIPPYAVLSHTWGSSNDEVLLQDIVSGTGKDNTKAGYHKLRFCGQQAREDYCDSAQCYVYLTDVSTEKREADYDISSRTWEQAFRASRWFSRGWTLQELISPRRVKFYSKEGQYLGDKSSLEQIIHEITRIPILALQNAPLREFSIKERMTWIGNRRTTLEEDKAYSLLGIFDVSMGAIYGEGTDKAFKRLQKEIKETWGETFSPLT</sequence>
<proteinExistence type="predicted"/>
<name>A0A9P4V1E6_9PLEO</name>